<dbReference type="PANTHER" id="PTHR43884:SF9">
    <property type="entry name" value="COMPLEX I ASSEMBLY FACTOR ACAD9, MITOCHONDRIAL"/>
    <property type="match status" value="1"/>
</dbReference>
<name>A0A1Y3B603_EURMA</name>
<dbReference type="Gene3D" id="1.20.140.10">
    <property type="entry name" value="Butyryl-CoA Dehydrogenase, subunit A, domain 3"/>
    <property type="match status" value="1"/>
</dbReference>
<evidence type="ECO:0000256" key="2">
    <source>
        <dbReference type="ARBA" id="ARBA00022630"/>
    </source>
</evidence>
<dbReference type="InterPro" id="IPR009100">
    <property type="entry name" value="AcylCoA_DH/oxidase_NM_dom_sf"/>
</dbReference>
<dbReference type="InterPro" id="IPR046373">
    <property type="entry name" value="Acyl-CoA_Oxase/DH_mid-dom_sf"/>
</dbReference>
<dbReference type="GO" id="GO:0003995">
    <property type="term" value="F:acyl-CoA dehydrogenase activity"/>
    <property type="evidence" value="ECO:0007669"/>
    <property type="project" value="TreeGrafter"/>
</dbReference>
<keyword evidence="5" id="KW-1185">Reference proteome</keyword>
<organism evidence="4 5">
    <name type="scientific">Euroglyphus maynei</name>
    <name type="common">Mayne's house dust mite</name>
    <dbReference type="NCBI Taxonomy" id="6958"/>
    <lineage>
        <taxon>Eukaryota</taxon>
        <taxon>Metazoa</taxon>
        <taxon>Ecdysozoa</taxon>
        <taxon>Arthropoda</taxon>
        <taxon>Chelicerata</taxon>
        <taxon>Arachnida</taxon>
        <taxon>Acari</taxon>
        <taxon>Acariformes</taxon>
        <taxon>Sarcoptiformes</taxon>
        <taxon>Astigmata</taxon>
        <taxon>Psoroptidia</taxon>
        <taxon>Analgoidea</taxon>
        <taxon>Pyroglyphidae</taxon>
        <taxon>Pyroglyphinae</taxon>
        <taxon>Euroglyphus</taxon>
    </lineage>
</organism>
<dbReference type="GO" id="GO:0050660">
    <property type="term" value="F:flavin adenine dinucleotide binding"/>
    <property type="evidence" value="ECO:0007669"/>
    <property type="project" value="InterPro"/>
</dbReference>
<keyword evidence="2" id="KW-0285">Flavoprotein</keyword>
<comment type="caution">
    <text evidence="4">The sequence shown here is derived from an EMBL/GenBank/DDBJ whole genome shotgun (WGS) entry which is preliminary data.</text>
</comment>
<dbReference type="Proteomes" id="UP000194236">
    <property type="component" value="Unassembled WGS sequence"/>
</dbReference>
<dbReference type="Gene3D" id="2.40.110.10">
    <property type="entry name" value="Butyryl-CoA Dehydrogenase, subunit A, domain 2"/>
    <property type="match status" value="1"/>
</dbReference>
<evidence type="ECO:0000313" key="4">
    <source>
        <dbReference type="EMBL" id="OTF75026.1"/>
    </source>
</evidence>
<accession>A0A1Y3B603</accession>
<feature type="non-terminal residue" evidence="4">
    <location>
        <position position="329"/>
    </location>
</feature>
<dbReference type="PANTHER" id="PTHR43884">
    <property type="entry name" value="ACYL-COA DEHYDROGENASE"/>
    <property type="match status" value="1"/>
</dbReference>
<reference evidence="4 5" key="1">
    <citation type="submission" date="2017-03" db="EMBL/GenBank/DDBJ databases">
        <title>Genome Survey of Euroglyphus maynei.</title>
        <authorList>
            <person name="Arlian L.G."/>
            <person name="Morgan M.S."/>
            <person name="Rider S.D."/>
        </authorList>
    </citation>
    <scope>NUCLEOTIDE SEQUENCE [LARGE SCALE GENOMIC DNA]</scope>
    <source>
        <strain evidence="4">Arlian Lab</strain>
        <tissue evidence="4">Whole body</tissue>
    </source>
</reference>
<dbReference type="InterPro" id="IPR037069">
    <property type="entry name" value="AcylCoA_DH/ox_N_sf"/>
</dbReference>
<sequence length="329" mass="37966">MCLDPKLLKQCGFFDLSQLTEVEKAHLFQALGSSLEFRPNESKPLATELIKLNQLSVTDSFLTCYEEKKKFLRTTLPLLIRNSVILNSIQNASNDGLRERILCDFKNVRIALAFDEPNDHFMSPPYPFWQSTARFDSETNSWLLNGKKSRIVSDEHYDYFLVFCRIKRESSDYGIGSFLIPTQQLNVEADGTDNYGTRFQRITFENLTVKKADAEVMVDDRATLPLNMKASGHLLSSAVLLGIMKQVFDNMIQYSSSHPNRYESLFADHVTQMSEMIYALESTLYLTSSHFDTFEPDQMDLYLQAMVVKILAAQYSERLLRMIRLYFRP</sequence>
<keyword evidence="3" id="KW-0274">FAD</keyword>
<evidence type="ECO:0000256" key="1">
    <source>
        <dbReference type="ARBA" id="ARBA00001974"/>
    </source>
</evidence>
<dbReference type="OrthoDB" id="354at2759"/>
<evidence type="ECO:0000256" key="3">
    <source>
        <dbReference type="ARBA" id="ARBA00022827"/>
    </source>
</evidence>
<comment type="cofactor">
    <cofactor evidence="1">
        <name>FAD</name>
        <dbReference type="ChEBI" id="CHEBI:57692"/>
    </cofactor>
</comment>
<dbReference type="SUPFAM" id="SSF56645">
    <property type="entry name" value="Acyl-CoA dehydrogenase NM domain-like"/>
    <property type="match status" value="1"/>
</dbReference>
<proteinExistence type="predicted"/>
<evidence type="ECO:0000313" key="5">
    <source>
        <dbReference type="Proteomes" id="UP000194236"/>
    </source>
</evidence>
<dbReference type="Gene3D" id="1.10.540.10">
    <property type="entry name" value="Acyl-CoA dehydrogenase/oxidase, N-terminal domain"/>
    <property type="match status" value="1"/>
</dbReference>
<gene>
    <name evidence="4" type="ORF">BLA29_000646</name>
</gene>
<dbReference type="EMBL" id="MUJZ01044075">
    <property type="protein sequence ID" value="OTF75026.1"/>
    <property type="molecule type" value="Genomic_DNA"/>
</dbReference>
<protein>
    <submittedName>
        <fullName evidence="4">Uncharacterized protein</fullName>
    </submittedName>
</protein>
<dbReference type="AlphaFoldDB" id="A0A1Y3B603"/>